<evidence type="ECO:0000313" key="3">
    <source>
        <dbReference type="Proteomes" id="UP000265566"/>
    </source>
</evidence>
<name>A0A396IH32_MEDTR</name>
<evidence type="ECO:0000256" key="1">
    <source>
        <dbReference type="SAM" id="MobiDB-lite"/>
    </source>
</evidence>
<gene>
    <name evidence="2" type="ORF">MtrunA17_Chr4g0044401</name>
</gene>
<evidence type="ECO:0000313" key="2">
    <source>
        <dbReference type="EMBL" id="RHN62157.1"/>
    </source>
</evidence>
<organism evidence="2 3">
    <name type="scientific">Medicago truncatula</name>
    <name type="common">Barrel medic</name>
    <name type="synonym">Medicago tribuloides</name>
    <dbReference type="NCBI Taxonomy" id="3880"/>
    <lineage>
        <taxon>Eukaryota</taxon>
        <taxon>Viridiplantae</taxon>
        <taxon>Streptophyta</taxon>
        <taxon>Embryophyta</taxon>
        <taxon>Tracheophyta</taxon>
        <taxon>Spermatophyta</taxon>
        <taxon>Magnoliopsida</taxon>
        <taxon>eudicotyledons</taxon>
        <taxon>Gunneridae</taxon>
        <taxon>Pentapetalae</taxon>
        <taxon>rosids</taxon>
        <taxon>fabids</taxon>
        <taxon>Fabales</taxon>
        <taxon>Fabaceae</taxon>
        <taxon>Papilionoideae</taxon>
        <taxon>50 kb inversion clade</taxon>
        <taxon>NPAAA clade</taxon>
        <taxon>Hologalegina</taxon>
        <taxon>IRL clade</taxon>
        <taxon>Trifolieae</taxon>
        <taxon>Medicago</taxon>
    </lineage>
</organism>
<feature type="compositionally biased region" description="Basic and acidic residues" evidence="1">
    <location>
        <begin position="43"/>
        <end position="52"/>
    </location>
</feature>
<protein>
    <submittedName>
        <fullName evidence="2">Uncharacterized protein</fullName>
    </submittedName>
</protein>
<accession>A0A396IH32</accession>
<comment type="caution">
    <text evidence="2">The sequence shown here is derived from an EMBL/GenBank/DDBJ whole genome shotgun (WGS) entry which is preliminary data.</text>
</comment>
<dbReference type="Proteomes" id="UP000265566">
    <property type="component" value="Chromosome 4"/>
</dbReference>
<dbReference type="Gramene" id="rna24702">
    <property type="protein sequence ID" value="RHN62157.1"/>
    <property type="gene ID" value="gene24702"/>
</dbReference>
<feature type="compositionally biased region" description="Acidic residues" evidence="1">
    <location>
        <begin position="54"/>
        <end position="74"/>
    </location>
</feature>
<proteinExistence type="predicted"/>
<dbReference type="AlphaFoldDB" id="A0A396IH32"/>
<reference evidence="3" key="1">
    <citation type="journal article" date="2018" name="Nat. Plants">
        <title>Whole-genome landscape of Medicago truncatula symbiotic genes.</title>
        <authorList>
            <person name="Pecrix Y."/>
            <person name="Staton S.E."/>
            <person name="Sallet E."/>
            <person name="Lelandais-Briere C."/>
            <person name="Moreau S."/>
            <person name="Carrere S."/>
            <person name="Blein T."/>
            <person name="Jardinaud M.F."/>
            <person name="Latrasse D."/>
            <person name="Zouine M."/>
            <person name="Zahm M."/>
            <person name="Kreplak J."/>
            <person name="Mayjonade B."/>
            <person name="Satge C."/>
            <person name="Perez M."/>
            <person name="Cauet S."/>
            <person name="Marande W."/>
            <person name="Chantry-Darmon C."/>
            <person name="Lopez-Roques C."/>
            <person name="Bouchez O."/>
            <person name="Berard A."/>
            <person name="Debelle F."/>
            <person name="Munos S."/>
            <person name="Bendahmane A."/>
            <person name="Berges H."/>
            <person name="Niebel A."/>
            <person name="Buitink J."/>
            <person name="Frugier F."/>
            <person name="Benhamed M."/>
            <person name="Crespi M."/>
            <person name="Gouzy J."/>
            <person name="Gamas P."/>
        </authorList>
    </citation>
    <scope>NUCLEOTIDE SEQUENCE [LARGE SCALE GENOMIC DNA]</scope>
    <source>
        <strain evidence="3">cv. Jemalong A17</strain>
    </source>
</reference>
<feature type="region of interest" description="Disordered" evidence="1">
    <location>
        <begin position="1"/>
        <end position="100"/>
    </location>
</feature>
<dbReference type="EMBL" id="PSQE01000004">
    <property type="protein sequence ID" value="RHN62157.1"/>
    <property type="molecule type" value="Genomic_DNA"/>
</dbReference>
<sequence length="198" mass="22876">MEHVERIKGYGEAMHGSVRRERLERLRPNGRVPRCGRGKGRAHCNDGERSSQVEEPEYEPQVEMEVQVEGDSDAQEVRDDEQQRVQPEPELEELDDYPGGPHDLTMLTKYHVHVTKMAADGVWRDNLKCVNNGKKIEAIHDDSNKARMVARWFRDGLRATVFHGCRIAATTRLTASCVLHLWIDGTRRHRVSIFRVRR</sequence>
<feature type="compositionally biased region" description="Basic and acidic residues" evidence="1">
    <location>
        <begin position="18"/>
        <end position="27"/>
    </location>
</feature>